<dbReference type="EMBL" id="CP001661">
    <property type="protein sequence ID" value="ACT16875.1"/>
    <property type="molecule type" value="Genomic_DNA"/>
</dbReference>
<dbReference type="STRING" id="443144.GM21_0802"/>
<dbReference type="Pfam" id="PF01381">
    <property type="entry name" value="HTH_3"/>
    <property type="match status" value="1"/>
</dbReference>
<dbReference type="InterPro" id="IPR010982">
    <property type="entry name" value="Lambda_DNA-bd_dom_sf"/>
</dbReference>
<keyword evidence="3" id="KW-0804">Transcription</keyword>
<dbReference type="PANTHER" id="PTHR46797:SF23">
    <property type="entry name" value="HTH-TYPE TRANSCRIPTIONAL REGULATOR SUTR"/>
    <property type="match status" value="1"/>
</dbReference>
<dbReference type="GO" id="GO:0005829">
    <property type="term" value="C:cytosol"/>
    <property type="evidence" value="ECO:0007669"/>
    <property type="project" value="TreeGrafter"/>
</dbReference>
<dbReference type="SUPFAM" id="SSF47413">
    <property type="entry name" value="lambda repressor-like DNA-binding domains"/>
    <property type="match status" value="1"/>
</dbReference>
<dbReference type="CDD" id="cd00093">
    <property type="entry name" value="HTH_XRE"/>
    <property type="match status" value="1"/>
</dbReference>
<reference evidence="5" key="1">
    <citation type="submission" date="2009-07" db="EMBL/GenBank/DDBJ databases">
        <title>Complete sequence of Geobacter sp. M21.</title>
        <authorList>
            <consortium name="US DOE Joint Genome Institute"/>
            <person name="Lucas S."/>
            <person name="Copeland A."/>
            <person name="Lapidus A."/>
            <person name="Glavina del Rio T."/>
            <person name="Dalin E."/>
            <person name="Tice H."/>
            <person name="Bruce D."/>
            <person name="Goodwin L."/>
            <person name="Pitluck S."/>
            <person name="Saunders E."/>
            <person name="Brettin T."/>
            <person name="Detter J.C."/>
            <person name="Han C."/>
            <person name="Larimer F."/>
            <person name="Land M."/>
            <person name="Hauser L."/>
            <person name="Kyrpides N."/>
            <person name="Ovchinnikova G."/>
            <person name="Lovley D."/>
        </authorList>
    </citation>
    <scope>NUCLEOTIDE SEQUENCE [LARGE SCALE GENOMIC DNA]</scope>
    <source>
        <strain evidence="5">M21</strain>
    </source>
</reference>
<evidence type="ECO:0000256" key="1">
    <source>
        <dbReference type="ARBA" id="ARBA00023015"/>
    </source>
</evidence>
<protein>
    <submittedName>
        <fullName evidence="5">Transcriptional regulator, XRE family</fullName>
    </submittedName>
</protein>
<name>C6E135_GEOSM</name>
<dbReference type="HOGENOM" id="CLU_066192_17_5_7"/>
<keyword evidence="1" id="KW-0805">Transcription regulation</keyword>
<keyword evidence="2" id="KW-0238">DNA-binding</keyword>
<accession>C6E135</accession>
<dbReference type="AlphaFoldDB" id="C6E135"/>
<evidence type="ECO:0000259" key="4">
    <source>
        <dbReference type="PROSITE" id="PS50943"/>
    </source>
</evidence>
<proteinExistence type="predicted"/>
<dbReference type="OrthoDB" id="5511017at2"/>
<dbReference type="GO" id="GO:0003677">
    <property type="term" value="F:DNA binding"/>
    <property type="evidence" value="ECO:0007669"/>
    <property type="project" value="UniProtKB-KW"/>
</dbReference>
<dbReference type="PANTHER" id="PTHR46797">
    <property type="entry name" value="HTH-TYPE TRANSCRIPTIONAL REGULATOR"/>
    <property type="match status" value="1"/>
</dbReference>
<evidence type="ECO:0000313" key="5">
    <source>
        <dbReference type="EMBL" id="ACT16875.1"/>
    </source>
</evidence>
<dbReference type="Gene3D" id="1.10.260.40">
    <property type="entry name" value="lambda repressor-like DNA-binding domains"/>
    <property type="match status" value="1"/>
</dbReference>
<evidence type="ECO:0000256" key="3">
    <source>
        <dbReference type="ARBA" id="ARBA00023163"/>
    </source>
</evidence>
<dbReference type="GO" id="GO:0003700">
    <property type="term" value="F:DNA-binding transcription factor activity"/>
    <property type="evidence" value="ECO:0007669"/>
    <property type="project" value="TreeGrafter"/>
</dbReference>
<evidence type="ECO:0000256" key="2">
    <source>
        <dbReference type="ARBA" id="ARBA00023125"/>
    </source>
</evidence>
<dbReference type="eggNOG" id="COG1476">
    <property type="taxonomic scope" value="Bacteria"/>
</dbReference>
<feature type="domain" description="HTH cro/C1-type" evidence="4">
    <location>
        <begin position="12"/>
        <end position="66"/>
    </location>
</feature>
<gene>
    <name evidence="5" type="ordered locus">GM21_0802</name>
</gene>
<dbReference type="KEGG" id="gem:GM21_0802"/>
<sequence length="106" mass="12433">MKNTKELLGARIKELRKGRKLSQEELAELIGIEPRHMSRIEVGKSYPSLDRLERIAMALNVDLRDFFDFAHLEARPVNVDQINDILKEMTDEDLKKATRILKVFRR</sequence>
<dbReference type="InterPro" id="IPR050807">
    <property type="entry name" value="TransReg_Diox_bact_type"/>
</dbReference>
<dbReference type="InterPro" id="IPR001387">
    <property type="entry name" value="Cro/C1-type_HTH"/>
</dbReference>
<dbReference type="PROSITE" id="PS50943">
    <property type="entry name" value="HTH_CROC1"/>
    <property type="match status" value="1"/>
</dbReference>
<organism evidence="5">
    <name type="scientific">Geobacter sp. (strain M21)</name>
    <dbReference type="NCBI Taxonomy" id="443144"/>
    <lineage>
        <taxon>Bacteria</taxon>
        <taxon>Pseudomonadati</taxon>
        <taxon>Thermodesulfobacteriota</taxon>
        <taxon>Desulfuromonadia</taxon>
        <taxon>Geobacterales</taxon>
        <taxon>Geobacteraceae</taxon>
        <taxon>Geobacter</taxon>
    </lineage>
</organism>
<dbReference type="SMART" id="SM00530">
    <property type="entry name" value="HTH_XRE"/>
    <property type="match status" value="1"/>
</dbReference>